<keyword evidence="2" id="KW-1185">Reference proteome</keyword>
<gene>
    <name evidence="1" type="ORF">AVEN_82534_1</name>
</gene>
<dbReference type="EMBL" id="BGPR01001480">
    <property type="protein sequence ID" value="GBM54986.1"/>
    <property type="molecule type" value="Genomic_DNA"/>
</dbReference>
<dbReference type="Proteomes" id="UP000499080">
    <property type="component" value="Unassembled WGS sequence"/>
</dbReference>
<evidence type="ECO:0000313" key="1">
    <source>
        <dbReference type="EMBL" id="GBM54986.1"/>
    </source>
</evidence>
<comment type="caution">
    <text evidence="1">The sequence shown here is derived from an EMBL/GenBank/DDBJ whole genome shotgun (WGS) entry which is preliminary data.</text>
</comment>
<accession>A0A4Y2GQF1</accession>
<evidence type="ECO:0000313" key="2">
    <source>
        <dbReference type="Proteomes" id="UP000499080"/>
    </source>
</evidence>
<organism evidence="1 2">
    <name type="scientific">Araneus ventricosus</name>
    <name type="common">Orbweaver spider</name>
    <name type="synonym">Epeira ventricosa</name>
    <dbReference type="NCBI Taxonomy" id="182803"/>
    <lineage>
        <taxon>Eukaryota</taxon>
        <taxon>Metazoa</taxon>
        <taxon>Ecdysozoa</taxon>
        <taxon>Arthropoda</taxon>
        <taxon>Chelicerata</taxon>
        <taxon>Arachnida</taxon>
        <taxon>Araneae</taxon>
        <taxon>Araneomorphae</taxon>
        <taxon>Entelegynae</taxon>
        <taxon>Araneoidea</taxon>
        <taxon>Araneidae</taxon>
        <taxon>Araneus</taxon>
    </lineage>
</organism>
<reference evidence="1 2" key="1">
    <citation type="journal article" date="2019" name="Sci. Rep.">
        <title>Orb-weaving spider Araneus ventricosus genome elucidates the spidroin gene catalogue.</title>
        <authorList>
            <person name="Kono N."/>
            <person name="Nakamura H."/>
            <person name="Ohtoshi R."/>
            <person name="Moran D.A.P."/>
            <person name="Shinohara A."/>
            <person name="Yoshida Y."/>
            <person name="Fujiwara M."/>
            <person name="Mori M."/>
            <person name="Tomita M."/>
            <person name="Arakawa K."/>
        </authorList>
    </citation>
    <scope>NUCLEOTIDE SEQUENCE [LARGE SCALE GENOMIC DNA]</scope>
</reference>
<proteinExistence type="predicted"/>
<protein>
    <submittedName>
        <fullName evidence="1">Uncharacterized protein</fullName>
    </submittedName>
</protein>
<name>A0A4Y2GQF1_ARAVE</name>
<sequence length="177" mass="19575">MDATGKSSVCSLAHIPKYNETFRHNMEGNNYALVLGAAAPCRHKDVTCETFCTADGGISNSLATVRTDFVGLLVMSRTLASWPYLGKLAVPWQVGRTLSKLASVTDKQPDPCLWRTLPVSINGVYQIRIVSRDGDSLPYCLKFSLHLDIGLCLYEPGYTLSVHILRQICVIWKKKAL</sequence>
<dbReference type="AlphaFoldDB" id="A0A4Y2GQF1"/>